<protein>
    <recommendedName>
        <fullName evidence="1">RNase H type-1 domain-containing protein</fullName>
    </recommendedName>
</protein>
<dbReference type="OMA" id="NTINVFT"/>
<dbReference type="STRING" id="6669.E9H4E3"/>
<dbReference type="Proteomes" id="UP000000305">
    <property type="component" value="Unassembled WGS sequence"/>
</dbReference>
<dbReference type="PhylomeDB" id="E9H4E3"/>
<dbReference type="eggNOG" id="ENOG502S3RQ">
    <property type="taxonomic scope" value="Eukaryota"/>
</dbReference>
<name>E9H4E3_DAPPU</name>
<sequence>MSAQNPGLARATFLELYESQPANTINVFTGRDNRAACAFTIPSRDVNKAWKLPDNSSIFSAELAAIRQALDYIYNFEIAVVNIFSDSLASVMAIHNQRVDSHHLIKDIRQTVSNLLSSGTRTNFIWIPSHVTIPGNERADELATQCLSDPVSPSFDYDM</sequence>
<dbReference type="InterPro" id="IPR012337">
    <property type="entry name" value="RNaseH-like_sf"/>
</dbReference>
<evidence type="ECO:0000259" key="1">
    <source>
        <dbReference type="PROSITE" id="PS50879"/>
    </source>
</evidence>
<dbReference type="InParanoid" id="E9H4E3"/>
<gene>
    <name evidence="2" type="ORF">DAPPUDRAFT_253251</name>
</gene>
<proteinExistence type="predicted"/>
<evidence type="ECO:0000313" key="3">
    <source>
        <dbReference type="Proteomes" id="UP000000305"/>
    </source>
</evidence>
<dbReference type="InterPro" id="IPR002156">
    <property type="entry name" value="RNaseH_domain"/>
</dbReference>
<dbReference type="EMBL" id="GL732591">
    <property type="protein sequence ID" value="EFX73367.1"/>
    <property type="molecule type" value="Genomic_DNA"/>
</dbReference>
<evidence type="ECO:0000313" key="2">
    <source>
        <dbReference type="EMBL" id="EFX73367.1"/>
    </source>
</evidence>
<dbReference type="CDD" id="cd09276">
    <property type="entry name" value="Rnase_HI_RT_non_LTR"/>
    <property type="match status" value="1"/>
</dbReference>
<feature type="domain" description="RNase H type-1" evidence="1">
    <location>
        <begin position="1"/>
        <end position="148"/>
    </location>
</feature>
<reference evidence="2 3" key="1">
    <citation type="journal article" date="2011" name="Science">
        <title>The ecoresponsive genome of Daphnia pulex.</title>
        <authorList>
            <person name="Colbourne J.K."/>
            <person name="Pfrender M.E."/>
            <person name="Gilbert D."/>
            <person name="Thomas W.K."/>
            <person name="Tucker A."/>
            <person name="Oakley T.H."/>
            <person name="Tokishita S."/>
            <person name="Aerts A."/>
            <person name="Arnold G.J."/>
            <person name="Basu M.K."/>
            <person name="Bauer D.J."/>
            <person name="Caceres C.E."/>
            <person name="Carmel L."/>
            <person name="Casola C."/>
            <person name="Choi J.H."/>
            <person name="Detter J.C."/>
            <person name="Dong Q."/>
            <person name="Dusheyko S."/>
            <person name="Eads B.D."/>
            <person name="Frohlich T."/>
            <person name="Geiler-Samerotte K.A."/>
            <person name="Gerlach D."/>
            <person name="Hatcher P."/>
            <person name="Jogdeo S."/>
            <person name="Krijgsveld J."/>
            <person name="Kriventseva E.V."/>
            <person name="Kultz D."/>
            <person name="Laforsch C."/>
            <person name="Lindquist E."/>
            <person name="Lopez J."/>
            <person name="Manak J.R."/>
            <person name="Muller J."/>
            <person name="Pangilinan J."/>
            <person name="Patwardhan R.P."/>
            <person name="Pitluck S."/>
            <person name="Pritham E.J."/>
            <person name="Rechtsteiner A."/>
            <person name="Rho M."/>
            <person name="Rogozin I.B."/>
            <person name="Sakarya O."/>
            <person name="Salamov A."/>
            <person name="Schaack S."/>
            <person name="Shapiro H."/>
            <person name="Shiga Y."/>
            <person name="Skalitzky C."/>
            <person name="Smith Z."/>
            <person name="Souvorov A."/>
            <person name="Sung W."/>
            <person name="Tang Z."/>
            <person name="Tsuchiya D."/>
            <person name="Tu H."/>
            <person name="Vos H."/>
            <person name="Wang M."/>
            <person name="Wolf Y.I."/>
            <person name="Yamagata H."/>
            <person name="Yamada T."/>
            <person name="Ye Y."/>
            <person name="Shaw J.R."/>
            <person name="Andrews J."/>
            <person name="Crease T.J."/>
            <person name="Tang H."/>
            <person name="Lucas S.M."/>
            <person name="Robertson H.M."/>
            <person name="Bork P."/>
            <person name="Koonin E.V."/>
            <person name="Zdobnov E.M."/>
            <person name="Grigoriev I.V."/>
            <person name="Lynch M."/>
            <person name="Boore J.L."/>
        </authorList>
    </citation>
    <scope>NUCLEOTIDE SEQUENCE [LARGE SCALE GENOMIC DNA]</scope>
</reference>
<organism evidence="2 3">
    <name type="scientific">Daphnia pulex</name>
    <name type="common">Water flea</name>
    <dbReference type="NCBI Taxonomy" id="6669"/>
    <lineage>
        <taxon>Eukaryota</taxon>
        <taxon>Metazoa</taxon>
        <taxon>Ecdysozoa</taxon>
        <taxon>Arthropoda</taxon>
        <taxon>Crustacea</taxon>
        <taxon>Branchiopoda</taxon>
        <taxon>Diplostraca</taxon>
        <taxon>Cladocera</taxon>
        <taxon>Anomopoda</taxon>
        <taxon>Daphniidae</taxon>
        <taxon>Daphnia</taxon>
    </lineage>
</organism>
<dbReference type="SUPFAM" id="SSF53098">
    <property type="entry name" value="Ribonuclease H-like"/>
    <property type="match status" value="1"/>
</dbReference>
<keyword evidence="3" id="KW-1185">Reference proteome</keyword>
<accession>E9H4E3</accession>
<dbReference type="PROSITE" id="PS50879">
    <property type="entry name" value="RNASE_H_1"/>
    <property type="match status" value="1"/>
</dbReference>
<dbReference type="AlphaFoldDB" id="E9H4E3"/>
<dbReference type="HOGENOM" id="CLU_1662582_0_0_1"/>
<dbReference type="GO" id="GO:0043137">
    <property type="term" value="P:DNA replication, removal of RNA primer"/>
    <property type="evidence" value="ECO:0000318"/>
    <property type="project" value="GO_Central"/>
</dbReference>
<dbReference type="Pfam" id="PF00075">
    <property type="entry name" value="RNase_H"/>
    <property type="match status" value="1"/>
</dbReference>
<dbReference type="KEGG" id="dpx:DAPPUDRAFT_253251"/>
<dbReference type="InterPro" id="IPR036397">
    <property type="entry name" value="RNaseH_sf"/>
</dbReference>
<dbReference type="OrthoDB" id="6375235at2759"/>
<dbReference type="GO" id="GO:0003676">
    <property type="term" value="F:nucleic acid binding"/>
    <property type="evidence" value="ECO:0007669"/>
    <property type="project" value="InterPro"/>
</dbReference>
<dbReference type="Gene3D" id="3.30.420.10">
    <property type="entry name" value="Ribonuclease H-like superfamily/Ribonuclease H"/>
    <property type="match status" value="1"/>
</dbReference>
<dbReference type="GO" id="GO:0004523">
    <property type="term" value="F:RNA-DNA hybrid ribonuclease activity"/>
    <property type="evidence" value="ECO:0000318"/>
    <property type="project" value="GO_Central"/>
</dbReference>